<dbReference type="InterPro" id="IPR017853">
    <property type="entry name" value="GH"/>
</dbReference>
<proteinExistence type="predicted"/>
<name>A0A1C5IE04_9ACTN</name>
<keyword evidence="2" id="KW-1185">Reference proteome</keyword>
<protein>
    <submittedName>
        <fullName evidence="1">Uncharacterized protein</fullName>
    </submittedName>
</protein>
<dbReference type="RefSeq" id="WP_088976192.1">
    <property type="nucleotide sequence ID" value="NZ_LT607753.1"/>
</dbReference>
<gene>
    <name evidence="1" type="ORF">GA0070614_2612</name>
</gene>
<organism evidence="1 2">
    <name type="scientific">Micromonospora coxensis</name>
    <dbReference type="NCBI Taxonomy" id="356852"/>
    <lineage>
        <taxon>Bacteria</taxon>
        <taxon>Bacillati</taxon>
        <taxon>Actinomycetota</taxon>
        <taxon>Actinomycetes</taxon>
        <taxon>Micromonosporales</taxon>
        <taxon>Micromonosporaceae</taxon>
        <taxon>Micromonospora</taxon>
    </lineage>
</organism>
<accession>A0A1C5IE04</accession>
<dbReference type="Proteomes" id="UP000198215">
    <property type="component" value="Chromosome I"/>
</dbReference>
<dbReference type="SUPFAM" id="SSF51445">
    <property type="entry name" value="(Trans)glycosidases"/>
    <property type="match status" value="1"/>
</dbReference>
<sequence>MKRAIAHIPSAEMLRLKPVEYWLGRFPDFVRRSATEIVLPAVGTFGPSFESEVHPIPPALRGHELLPDWVRQARDLLGEEGAIWANIIVDGQFLDNSAIWQKNQYDQEFAQVCITHPTVQRILHQMISEILEHGVDGVVLDLTDAYPNSGSDSYAGLSAHCFCAYCMEAMRLKGFRESKDAFIGDDSILRLALRVEDDGTAYVDTPQSWIDHRNADALVSLALARRIVSGESQQLTAEAMRLLAYLRARVQVTAEAVRAVLAPCRDKGMRTAVILGSADCDWSSMVTLEALHTAKSASEYWLPDSPDPQLTAAGAQIVQFLATRSTYGFNRFFETVEDADKRIVLFGIDEFLKNLMSTSKRLMGNKLSAGAAYVVEHLPEFAGFVGIPLGQQDHLDIVEQLTHSVTGVVLPQELLMKFRIVEPSP</sequence>
<dbReference type="AlphaFoldDB" id="A0A1C5IE04"/>
<reference evidence="2" key="1">
    <citation type="submission" date="2016-06" db="EMBL/GenBank/DDBJ databases">
        <authorList>
            <person name="Varghese N."/>
            <person name="Submissions Spin"/>
        </authorList>
    </citation>
    <scope>NUCLEOTIDE SEQUENCE [LARGE SCALE GENOMIC DNA]</scope>
    <source>
        <strain evidence="2">DSM 45161</strain>
    </source>
</reference>
<dbReference type="EMBL" id="LT607753">
    <property type="protein sequence ID" value="SCG56241.1"/>
    <property type="molecule type" value="Genomic_DNA"/>
</dbReference>
<evidence type="ECO:0000313" key="1">
    <source>
        <dbReference type="EMBL" id="SCG56241.1"/>
    </source>
</evidence>
<evidence type="ECO:0000313" key="2">
    <source>
        <dbReference type="Proteomes" id="UP000198215"/>
    </source>
</evidence>